<reference evidence="1 2" key="1">
    <citation type="submission" date="2019-12" db="EMBL/GenBank/DDBJ databases">
        <title>Sporaefaciens musculi gen. nov., sp. nov., a novel bacterium isolated from the caecum of an obese mouse.</title>
        <authorList>
            <person name="Rasmussen T.S."/>
            <person name="Streidl T."/>
            <person name="Hitch T.C.A."/>
            <person name="Wortmann E."/>
            <person name="Deptula P."/>
            <person name="Hansen M."/>
            <person name="Nielsen D.S."/>
            <person name="Clavel T."/>
            <person name="Vogensen F.K."/>
        </authorList>
    </citation>
    <scope>NUCLEOTIDE SEQUENCE [LARGE SCALE GENOMIC DNA]</scope>
    <source>
        <strain evidence="1 2">WCA-9-b2</strain>
    </source>
</reference>
<evidence type="ECO:0000313" key="2">
    <source>
        <dbReference type="Proteomes" id="UP000460412"/>
    </source>
</evidence>
<gene>
    <name evidence="1" type="ORF">GN277_17455</name>
</gene>
<comment type="caution">
    <text evidence="1">The sequence shown here is derived from an EMBL/GenBank/DDBJ whole genome shotgun (WGS) entry which is preliminary data.</text>
</comment>
<accession>A0A7X3MIS7</accession>
<sequence>MKEERYHLALDKYDKNIVLNALNTLRTQQIQEERPTEPVDELISRVAFAPTKKVKVAPCKCHEER</sequence>
<protein>
    <submittedName>
        <fullName evidence="1">Uncharacterized protein</fullName>
    </submittedName>
</protein>
<evidence type="ECO:0000313" key="1">
    <source>
        <dbReference type="EMBL" id="MXP77099.1"/>
    </source>
</evidence>
<dbReference type="AlphaFoldDB" id="A0A7X3MIS7"/>
<dbReference type="Proteomes" id="UP000460412">
    <property type="component" value="Unassembled WGS sequence"/>
</dbReference>
<keyword evidence="2" id="KW-1185">Reference proteome</keyword>
<organism evidence="1 2">
    <name type="scientific">Sporofaciens musculi</name>
    <dbReference type="NCBI Taxonomy" id="2681861"/>
    <lineage>
        <taxon>Bacteria</taxon>
        <taxon>Bacillati</taxon>
        <taxon>Bacillota</taxon>
        <taxon>Clostridia</taxon>
        <taxon>Lachnospirales</taxon>
        <taxon>Lachnospiraceae</taxon>
        <taxon>Sporofaciens</taxon>
    </lineage>
</organism>
<dbReference type="EMBL" id="WUQX01000001">
    <property type="protein sequence ID" value="MXP77099.1"/>
    <property type="molecule type" value="Genomic_DNA"/>
</dbReference>
<proteinExistence type="predicted"/>
<dbReference type="RefSeq" id="WP_016221079.1">
    <property type="nucleotide sequence ID" value="NZ_WUQX01000001.1"/>
</dbReference>
<name>A0A7X3MIS7_9FIRM</name>